<feature type="domain" description="PAS" evidence="8">
    <location>
        <begin position="38"/>
        <end position="66"/>
    </location>
</feature>
<evidence type="ECO:0000259" key="7">
    <source>
        <dbReference type="PROSITE" id="PS50109"/>
    </source>
</evidence>
<dbReference type="InterPro" id="IPR005467">
    <property type="entry name" value="His_kinase_dom"/>
</dbReference>
<gene>
    <name evidence="10" type="ordered locus">MCP_1665</name>
</gene>
<dbReference type="InterPro" id="IPR000700">
    <property type="entry name" value="PAS-assoc_C"/>
</dbReference>
<dbReference type="PANTHER" id="PTHR43065">
    <property type="entry name" value="SENSOR HISTIDINE KINASE"/>
    <property type="match status" value="1"/>
</dbReference>
<dbReference type="PRINTS" id="PR00344">
    <property type="entry name" value="BCTRLSENSOR"/>
</dbReference>
<dbReference type="Gene3D" id="3.30.450.20">
    <property type="entry name" value="PAS domain"/>
    <property type="match status" value="1"/>
</dbReference>
<reference evidence="11" key="3">
    <citation type="journal article" date="2011" name="PLoS ONE">
        <title>Genome sequence of a mesophilic hydrogenotrophic methanogen Methanocella paludicola, the first cultivated representative of the order Methanocellales.</title>
        <authorList>
            <person name="Sakai S."/>
            <person name="Takaki Y."/>
            <person name="Shimamura S."/>
            <person name="Sekine M."/>
            <person name="Tajima T."/>
            <person name="Kosugi H."/>
            <person name="Ichikawa N."/>
            <person name="Tasumi E."/>
            <person name="Hiraki A.T."/>
            <person name="Shimizu A."/>
            <person name="Kato Y."/>
            <person name="Nishiko R."/>
            <person name="Mori K."/>
            <person name="Fujita N."/>
            <person name="Imachi H."/>
            <person name="Takai K."/>
        </authorList>
    </citation>
    <scope>NUCLEOTIDE SEQUENCE [LARGE SCALE GENOMIC DNA]</scope>
    <source>
        <strain evidence="11">DSM 17711 / JCM 13418 / NBRC 101707 / SANAE</strain>
    </source>
</reference>
<dbReference type="InterPro" id="IPR000014">
    <property type="entry name" value="PAS"/>
</dbReference>
<keyword evidence="4 10" id="KW-0418">Kinase</keyword>
<feature type="domain" description="PAC" evidence="9">
    <location>
        <begin position="112"/>
        <end position="164"/>
    </location>
</feature>
<sequence length="389" mass="43207">MPDENAERKRLDKIHNFCRERLDPIVKGILTGSPIPQFVIDKNHKVISWNTALEKYSGIKAEDIIGTDCQWKAFYKNKRPCMADLLVDGAISEIPRWYDGNYSRSELVEGAYAATGIFPELGEGGKWLYFTAAVIRDEEGAIIGAVETLEDITDRKRAEEQLQEAKRQAEMYLELMGHDINNMNQIGIGYLELALSSPGLDEAVKHKIEKALESLDNSSRLIGNVQKLQLIPEMTLERVDAGIMLGEVCAQFVGAPGKAVTINCAARPGSFVMANVLLRDVFMNIIGNAIKHSTGPLTINVSIDKVTKEGRDFYKVSIEDNGPGISPELKERLFTRFQRGPTRVAGKGLGLYLVKSLVDSYHGTVWAEDRVSGDYKKGSRFVILLPAMN</sequence>
<dbReference type="InterPro" id="IPR013656">
    <property type="entry name" value="PAS_4"/>
</dbReference>
<dbReference type="PANTHER" id="PTHR43065:SF10">
    <property type="entry name" value="PEROXIDE STRESS-ACTIVATED HISTIDINE KINASE MAK3"/>
    <property type="match status" value="1"/>
</dbReference>
<dbReference type="GO" id="GO:0016301">
    <property type="term" value="F:kinase activity"/>
    <property type="evidence" value="ECO:0007669"/>
    <property type="project" value="UniProtKB-KW"/>
</dbReference>
<dbReference type="Pfam" id="PF02518">
    <property type="entry name" value="HATPase_c"/>
    <property type="match status" value="1"/>
</dbReference>
<keyword evidence="1" id="KW-0597">Phosphoprotein</keyword>
<dbReference type="GO" id="GO:0000160">
    <property type="term" value="P:phosphorelay signal transduction system"/>
    <property type="evidence" value="ECO:0007669"/>
    <property type="project" value="UniProtKB-KW"/>
</dbReference>
<dbReference type="OrthoDB" id="71385at2157"/>
<dbReference type="GeneID" id="8683018"/>
<evidence type="ECO:0000313" key="11">
    <source>
        <dbReference type="Proteomes" id="UP000001882"/>
    </source>
</evidence>
<proteinExistence type="predicted"/>
<reference evidence="10 11" key="1">
    <citation type="journal article" date="2007" name="Appl. Environ. Microbiol.">
        <title>Isolation of key methanogens for global methane emission from rice paddy fields: a novel isolate affiliated with the clone cluster rice cluster I.</title>
        <authorList>
            <person name="Sakai S."/>
            <person name="Imachi H."/>
            <person name="Sekiguchi Y."/>
            <person name="Ohashi A."/>
            <person name="Harada H."/>
            <person name="Kamagata Y."/>
        </authorList>
    </citation>
    <scope>NUCLEOTIDE SEQUENCE [LARGE SCALE GENOMIC DNA]</scope>
    <source>
        <strain evidence="11">DSM 17711 / JCM 13418 / NBRC 101707 / SANAE</strain>
    </source>
</reference>
<accession>D1YZ65</accession>
<evidence type="ECO:0000256" key="6">
    <source>
        <dbReference type="ARBA" id="ARBA00023012"/>
    </source>
</evidence>
<keyword evidence="11" id="KW-1185">Reference proteome</keyword>
<dbReference type="SUPFAM" id="SSF55874">
    <property type="entry name" value="ATPase domain of HSP90 chaperone/DNA topoisomerase II/histidine kinase"/>
    <property type="match status" value="1"/>
</dbReference>
<dbReference type="InParanoid" id="D1YZ65"/>
<dbReference type="STRING" id="304371.MCP_1665"/>
<dbReference type="Pfam" id="PF08448">
    <property type="entry name" value="PAS_4"/>
    <property type="match status" value="1"/>
</dbReference>
<evidence type="ECO:0000259" key="8">
    <source>
        <dbReference type="PROSITE" id="PS50112"/>
    </source>
</evidence>
<dbReference type="RefSeq" id="WP_012900416.1">
    <property type="nucleotide sequence ID" value="NC_013665.1"/>
</dbReference>
<dbReference type="PROSITE" id="PS50109">
    <property type="entry name" value="HIS_KIN"/>
    <property type="match status" value="1"/>
</dbReference>
<dbReference type="Gene3D" id="3.30.565.10">
    <property type="entry name" value="Histidine kinase-like ATPase, C-terminal domain"/>
    <property type="match status" value="1"/>
</dbReference>
<dbReference type="SUPFAM" id="SSF55785">
    <property type="entry name" value="PYP-like sensor domain (PAS domain)"/>
    <property type="match status" value="1"/>
</dbReference>
<keyword evidence="5" id="KW-0067">ATP-binding</keyword>
<keyword evidence="6" id="KW-0902">Two-component regulatory system</keyword>
<dbReference type="CDD" id="cd00075">
    <property type="entry name" value="HATPase"/>
    <property type="match status" value="1"/>
</dbReference>
<dbReference type="SMART" id="SM00387">
    <property type="entry name" value="HATPase_c"/>
    <property type="match status" value="1"/>
</dbReference>
<dbReference type="eggNOG" id="arCOG06712">
    <property type="taxonomic scope" value="Archaea"/>
</dbReference>
<evidence type="ECO:0000256" key="4">
    <source>
        <dbReference type="ARBA" id="ARBA00022777"/>
    </source>
</evidence>
<evidence type="ECO:0000313" key="10">
    <source>
        <dbReference type="EMBL" id="BAI61737.1"/>
    </source>
</evidence>
<dbReference type="eggNOG" id="arCOG06515">
    <property type="taxonomic scope" value="Archaea"/>
</dbReference>
<organism evidence="10 11">
    <name type="scientific">Methanocella paludicola (strain DSM 17711 / JCM 13418 / NBRC 101707 / SANAE)</name>
    <dbReference type="NCBI Taxonomy" id="304371"/>
    <lineage>
        <taxon>Archaea</taxon>
        <taxon>Methanobacteriati</taxon>
        <taxon>Methanobacteriota</taxon>
        <taxon>Stenosarchaea group</taxon>
        <taxon>Methanomicrobia</taxon>
        <taxon>Methanocellales</taxon>
        <taxon>Methanocellaceae</taxon>
        <taxon>Methanocella</taxon>
    </lineage>
</organism>
<dbReference type="EMBL" id="AP011532">
    <property type="protein sequence ID" value="BAI61737.1"/>
    <property type="molecule type" value="Genomic_DNA"/>
</dbReference>
<keyword evidence="3" id="KW-0547">Nucleotide-binding</keyword>
<dbReference type="InterPro" id="IPR003594">
    <property type="entry name" value="HATPase_dom"/>
</dbReference>
<evidence type="ECO:0000259" key="9">
    <source>
        <dbReference type="PROSITE" id="PS50113"/>
    </source>
</evidence>
<dbReference type="KEGG" id="mpd:MCP_1665"/>
<dbReference type="InterPro" id="IPR004358">
    <property type="entry name" value="Sig_transdc_His_kin-like_C"/>
</dbReference>
<dbReference type="InterPro" id="IPR035965">
    <property type="entry name" value="PAS-like_dom_sf"/>
</dbReference>
<evidence type="ECO:0000256" key="3">
    <source>
        <dbReference type="ARBA" id="ARBA00022741"/>
    </source>
</evidence>
<name>D1YZ65_METPS</name>
<evidence type="ECO:0000256" key="2">
    <source>
        <dbReference type="ARBA" id="ARBA00022679"/>
    </source>
</evidence>
<dbReference type="PROSITE" id="PS50113">
    <property type="entry name" value="PAC"/>
    <property type="match status" value="1"/>
</dbReference>
<dbReference type="InterPro" id="IPR036890">
    <property type="entry name" value="HATPase_C_sf"/>
</dbReference>
<dbReference type="Proteomes" id="UP000001882">
    <property type="component" value="Chromosome"/>
</dbReference>
<evidence type="ECO:0000256" key="5">
    <source>
        <dbReference type="ARBA" id="ARBA00022840"/>
    </source>
</evidence>
<dbReference type="GO" id="GO:0005524">
    <property type="term" value="F:ATP binding"/>
    <property type="evidence" value="ECO:0007669"/>
    <property type="project" value="UniProtKB-KW"/>
</dbReference>
<evidence type="ECO:0000256" key="1">
    <source>
        <dbReference type="ARBA" id="ARBA00022553"/>
    </source>
</evidence>
<keyword evidence="2" id="KW-0808">Transferase</keyword>
<reference evidence="10 11" key="2">
    <citation type="journal article" date="2008" name="Int. J. Syst. Evol. Microbiol.">
        <title>Methanocella paludicola gen. nov., sp. nov., a methane-producing archaeon, the first isolate of the lineage 'Rice Cluster I', and proposal of the new archaeal order Methanocellales ord. nov.</title>
        <authorList>
            <person name="Sakai S."/>
            <person name="Imachi H."/>
            <person name="Hanada S."/>
            <person name="Ohashi A."/>
            <person name="Harada H."/>
            <person name="Kamagata Y."/>
        </authorList>
    </citation>
    <scope>NUCLEOTIDE SEQUENCE [LARGE SCALE GENOMIC DNA]</scope>
    <source>
        <strain evidence="11">DSM 17711 / JCM 13418 / NBRC 101707 / SANAE</strain>
    </source>
</reference>
<dbReference type="PROSITE" id="PS50112">
    <property type="entry name" value="PAS"/>
    <property type="match status" value="1"/>
</dbReference>
<feature type="domain" description="Histidine kinase" evidence="7">
    <location>
        <begin position="175"/>
        <end position="389"/>
    </location>
</feature>
<dbReference type="AlphaFoldDB" id="D1YZ65"/>
<protein>
    <submittedName>
        <fullName evidence="10">Histidine kinase</fullName>
    </submittedName>
</protein>